<dbReference type="GO" id="GO:0051536">
    <property type="term" value="F:iron-sulfur cluster binding"/>
    <property type="evidence" value="ECO:0007669"/>
    <property type="project" value="UniProtKB-KW"/>
</dbReference>
<dbReference type="InterPro" id="IPR007197">
    <property type="entry name" value="rSAM"/>
</dbReference>
<organism evidence="5">
    <name type="scientific">Archaeoglobus fulgidus</name>
    <dbReference type="NCBI Taxonomy" id="2234"/>
    <lineage>
        <taxon>Archaea</taxon>
        <taxon>Methanobacteriati</taxon>
        <taxon>Methanobacteriota</taxon>
        <taxon>Archaeoglobi</taxon>
        <taxon>Archaeoglobales</taxon>
        <taxon>Archaeoglobaceae</taxon>
        <taxon>Archaeoglobus</taxon>
    </lineage>
</organism>
<proteinExistence type="predicted"/>
<dbReference type="InterPro" id="IPR058240">
    <property type="entry name" value="rSAM_sf"/>
</dbReference>
<dbReference type="PANTHER" id="PTHR43432">
    <property type="entry name" value="SLR0285 PROTEIN"/>
    <property type="match status" value="1"/>
</dbReference>
<dbReference type="GO" id="GO:0046872">
    <property type="term" value="F:metal ion binding"/>
    <property type="evidence" value="ECO:0007669"/>
    <property type="project" value="UniProtKB-KW"/>
</dbReference>
<evidence type="ECO:0000259" key="4">
    <source>
        <dbReference type="PROSITE" id="PS51918"/>
    </source>
</evidence>
<evidence type="ECO:0000256" key="3">
    <source>
        <dbReference type="ARBA" id="ARBA00023014"/>
    </source>
</evidence>
<keyword evidence="3" id="KW-0411">Iron-sulfur</keyword>
<name>A0A7J2TKC0_ARCFL</name>
<dbReference type="Gene3D" id="3.80.30.30">
    <property type="match status" value="1"/>
</dbReference>
<dbReference type="PANTHER" id="PTHR43432:SF6">
    <property type="entry name" value="RADICAL SAM CORE DOMAIN-CONTAINING PROTEIN"/>
    <property type="match status" value="1"/>
</dbReference>
<reference evidence="5" key="1">
    <citation type="journal article" date="2020" name="mSystems">
        <title>Genome- and Community-Level Interaction Insights into Carbon Utilization and Element Cycling Functions of Hydrothermarchaeota in Hydrothermal Sediment.</title>
        <authorList>
            <person name="Zhou Z."/>
            <person name="Liu Y."/>
            <person name="Xu W."/>
            <person name="Pan J."/>
            <person name="Luo Z.H."/>
            <person name="Li M."/>
        </authorList>
    </citation>
    <scope>NUCLEOTIDE SEQUENCE [LARGE SCALE GENOMIC DNA]</scope>
    <source>
        <strain evidence="5">SpSt-26</strain>
    </source>
</reference>
<protein>
    <submittedName>
        <fullName evidence="5">Radical SAM protein</fullName>
    </submittedName>
</protein>
<dbReference type="SUPFAM" id="SSF102114">
    <property type="entry name" value="Radical SAM enzymes"/>
    <property type="match status" value="1"/>
</dbReference>
<dbReference type="SFLD" id="SFLDG01084">
    <property type="entry name" value="Uncharacterised_Radical_SAM_Su"/>
    <property type="match status" value="1"/>
</dbReference>
<evidence type="ECO:0000313" key="5">
    <source>
        <dbReference type="EMBL" id="HEH35604.1"/>
    </source>
</evidence>
<keyword evidence="2" id="KW-0408">Iron</keyword>
<dbReference type="CDD" id="cd01335">
    <property type="entry name" value="Radical_SAM"/>
    <property type="match status" value="1"/>
</dbReference>
<dbReference type="SFLD" id="SFLDS00029">
    <property type="entry name" value="Radical_SAM"/>
    <property type="match status" value="1"/>
</dbReference>
<dbReference type="EMBL" id="DSLA01000089">
    <property type="protein sequence ID" value="HEH35604.1"/>
    <property type="molecule type" value="Genomic_DNA"/>
</dbReference>
<gene>
    <name evidence="5" type="ORF">ENP88_05580</name>
</gene>
<keyword evidence="1" id="KW-0479">Metal-binding</keyword>
<evidence type="ECO:0000256" key="2">
    <source>
        <dbReference type="ARBA" id="ARBA00023004"/>
    </source>
</evidence>
<feature type="domain" description="Radical SAM core" evidence="4">
    <location>
        <begin position="16"/>
        <end position="246"/>
    </location>
</feature>
<dbReference type="GO" id="GO:0003824">
    <property type="term" value="F:catalytic activity"/>
    <property type="evidence" value="ECO:0007669"/>
    <property type="project" value="InterPro"/>
</dbReference>
<dbReference type="PROSITE" id="PS51918">
    <property type="entry name" value="RADICAL_SAM"/>
    <property type="match status" value="1"/>
</dbReference>
<dbReference type="AlphaFoldDB" id="A0A7J2TKC0"/>
<evidence type="ECO:0000256" key="1">
    <source>
        <dbReference type="ARBA" id="ARBA00022723"/>
    </source>
</evidence>
<sequence>MLVLRRKVRKAIGRSKLPELDYTVNPYIGCAHGCIYCYARLYCEKDIADNWGKIVVVKENICEILSRELRNLRRGIVALSTATDAYQLLEEKEKLTRKILGILLENGFRVSIQTKSPLVLRDIDILVENAEMVDVGFTITTLRDDLAKEIEPNAPLPSERAKALKKISMEGIRTWIFLGPIIPGENFEEIVELAKETESHLYYDKYRIKPFMTSGLARELAEKARKFDWYGEFRKIKSYCESLGVSAKPAFDSF</sequence>
<dbReference type="InterPro" id="IPR040086">
    <property type="entry name" value="MJ0683-like"/>
</dbReference>
<dbReference type="Pfam" id="PF04055">
    <property type="entry name" value="Radical_SAM"/>
    <property type="match status" value="1"/>
</dbReference>
<accession>A0A7J2TKC0</accession>
<comment type="caution">
    <text evidence="5">The sequence shown here is derived from an EMBL/GenBank/DDBJ whole genome shotgun (WGS) entry which is preliminary data.</text>
</comment>